<dbReference type="EMBL" id="GEZM01003324">
    <property type="protein sequence ID" value="JAV96849.1"/>
    <property type="molecule type" value="Transcribed_RNA"/>
</dbReference>
<accession>A0A1Y1NGF0</accession>
<evidence type="ECO:0000256" key="1">
    <source>
        <dbReference type="SAM" id="MobiDB-lite"/>
    </source>
</evidence>
<proteinExistence type="predicted"/>
<reference evidence="2" key="1">
    <citation type="journal article" date="2016" name="Sci. Rep.">
        <title>Molecular characterization of firefly nuptial gifts: a multi-omics approach sheds light on postcopulatory sexual selection.</title>
        <authorList>
            <person name="Al-Wathiqui N."/>
            <person name="Fallon T.R."/>
            <person name="South A."/>
            <person name="Weng J.K."/>
            <person name="Lewis S.M."/>
        </authorList>
    </citation>
    <scope>NUCLEOTIDE SEQUENCE</scope>
</reference>
<dbReference type="AlphaFoldDB" id="A0A1Y1NGF0"/>
<sequence length="191" mass="20820">MSPVSSRCSRFSPSKVALAHNPTLLPKDSCHSRKFHFAMCFHPPPTSHCYYRSVPLVSPFALPLIDPLGVLRPISTAAETTAMPVAPMLYAYSRPAHQYTLVNRIGPSPRPNCPQLLRMPSFPPRSSSLASKLLSAFSPVTTVADVIARHVAAAYKPPIPPTLPRRKKAAKHEITPILTESNGGSRRVTPP</sequence>
<name>A0A1Y1NGF0_PHOPY</name>
<protein>
    <submittedName>
        <fullName evidence="2">Uncharacterized protein</fullName>
    </submittedName>
</protein>
<feature type="region of interest" description="Disordered" evidence="1">
    <location>
        <begin position="159"/>
        <end position="191"/>
    </location>
</feature>
<evidence type="ECO:0000313" key="2">
    <source>
        <dbReference type="EMBL" id="JAV96849.1"/>
    </source>
</evidence>
<organism evidence="2">
    <name type="scientific">Photinus pyralis</name>
    <name type="common">Common eastern firefly</name>
    <name type="synonym">Lampyris pyralis</name>
    <dbReference type="NCBI Taxonomy" id="7054"/>
    <lineage>
        <taxon>Eukaryota</taxon>
        <taxon>Metazoa</taxon>
        <taxon>Ecdysozoa</taxon>
        <taxon>Arthropoda</taxon>
        <taxon>Hexapoda</taxon>
        <taxon>Insecta</taxon>
        <taxon>Pterygota</taxon>
        <taxon>Neoptera</taxon>
        <taxon>Endopterygota</taxon>
        <taxon>Coleoptera</taxon>
        <taxon>Polyphaga</taxon>
        <taxon>Elateriformia</taxon>
        <taxon>Elateroidea</taxon>
        <taxon>Lampyridae</taxon>
        <taxon>Lampyrinae</taxon>
        <taxon>Photinus</taxon>
    </lineage>
</organism>